<proteinExistence type="predicted"/>
<reference evidence="1" key="2">
    <citation type="submission" date="2015-03" db="EMBL/GenBank/DDBJ databases">
        <authorList>
            <person name="Chow C.-E.T."/>
            <person name="Winget D.M."/>
            <person name="White R.A.III."/>
            <person name="Hallam S.J."/>
            <person name="Suttle C.A."/>
        </authorList>
    </citation>
    <scope>NUCLEOTIDE SEQUENCE</scope>
    <source>
        <strain evidence="1">Oxic1_6</strain>
    </source>
</reference>
<evidence type="ECO:0000313" key="1">
    <source>
        <dbReference type="EMBL" id="AKH48129.1"/>
    </source>
</evidence>
<name>A0A0F7L6C9_9VIRU</name>
<protein>
    <recommendedName>
        <fullName evidence="2">Major capsid protein</fullName>
    </recommendedName>
</protein>
<evidence type="ECO:0008006" key="2">
    <source>
        <dbReference type="Google" id="ProtNLM"/>
    </source>
</evidence>
<accession>A0A0F7L6C9</accession>
<dbReference type="EMBL" id="KR029601">
    <property type="protein sequence ID" value="AKH48129.1"/>
    <property type="molecule type" value="Genomic_DNA"/>
</dbReference>
<reference evidence="1" key="1">
    <citation type="journal article" date="2015" name="Front. Microbiol.">
        <title>Combining genomic sequencing methods to explore viral diversity and reveal potential virus-host interactions.</title>
        <authorList>
            <person name="Chow C.E."/>
            <person name="Winget D.M."/>
            <person name="White R.A.III."/>
            <person name="Hallam S.J."/>
            <person name="Suttle C.A."/>
        </authorList>
    </citation>
    <scope>NUCLEOTIDE SEQUENCE</scope>
    <source>
        <strain evidence="1">Oxic1_6</strain>
    </source>
</reference>
<sequence length="307" mass="32064">MTITFAADGGDLRVPEVANALLHVLLVDLTDLYQVGMVNLGDMAGLGSDTSNVSQVDLDDAMTAPVEGATIAITDPGTASVQVAIARQALRRSATDLFIGTGAPGMAYDAATLAMDARNSIVLRRTGLVASLFSAVANTVGTTTVDLDVDDIRDAMFQLQTARNSPPFFCTLFPEQLNNFQQSLSGEGGAVQFEAATAGMIQAKGPGYAGNWHGIEFYSSDQVPTANAGADSNGCMWARGAFGYAEAAIAPMLSAAGVIKSAVPGNAVAWIEESRTPDLGTTDFTYNYYTGVVEIEDLRAVGIVTDR</sequence>
<organism evidence="1">
    <name type="scientific">uncultured marine virus</name>
    <dbReference type="NCBI Taxonomy" id="186617"/>
    <lineage>
        <taxon>Viruses</taxon>
        <taxon>environmental samples</taxon>
    </lineage>
</organism>